<protein>
    <recommendedName>
        <fullName evidence="3">FBD domain-containing protein</fullName>
    </recommendedName>
</protein>
<dbReference type="InParanoid" id="A0A2K1YBX5"/>
<dbReference type="EMBL" id="CM009301">
    <property type="protein sequence ID" value="PNT10527.1"/>
    <property type="molecule type" value="Genomic_DNA"/>
</dbReference>
<gene>
    <name evidence="1" type="ORF">POPTR_012G106700</name>
</gene>
<dbReference type="STRING" id="3694.A0A2K1YBX5"/>
<sequence>MAMWLKKRSRILPMSPVSPLPPPPVPEMQQQNGDNIYSLSTRHDHKKAKLQEVVATTCQIRSWNEMDHDILVMIMNKLVKSLGWRTLDDNTMYFCKPWLLALLDALFPPGTTLDLHSYDKFPPDSYCNRARGRYFFLLHLALGPFRPQNHHTKVLFGELPVDFFPWEYFGSRLPLVRSISFPTTSIDQFFVVGALLPWRNLEEVCCNDTIVKCLAKFCKRIHSLTLFGRISSPTASLIAENFPALKRLVISSCVLSVNALPTILNGQKKLEYLDTSHCFCVDEKHLYKKQVRAKEWKEEIYVKAAKNIKIHLQCARENCPPCSHLYR</sequence>
<dbReference type="PANTHER" id="PTHR38926">
    <property type="entry name" value="F-BOX DOMAIN CONTAINING PROTEIN, EXPRESSED"/>
    <property type="match status" value="1"/>
</dbReference>
<dbReference type="InterPro" id="IPR032675">
    <property type="entry name" value="LRR_dom_sf"/>
</dbReference>
<organism evidence="1 2">
    <name type="scientific">Populus trichocarpa</name>
    <name type="common">Western balsam poplar</name>
    <name type="synonym">Populus balsamifera subsp. trichocarpa</name>
    <dbReference type="NCBI Taxonomy" id="3694"/>
    <lineage>
        <taxon>Eukaryota</taxon>
        <taxon>Viridiplantae</taxon>
        <taxon>Streptophyta</taxon>
        <taxon>Embryophyta</taxon>
        <taxon>Tracheophyta</taxon>
        <taxon>Spermatophyta</taxon>
        <taxon>Magnoliopsida</taxon>
        <taxon>eudicotyledons</taxon>
        <taxon>Gunneridae</taxon>
        <taxon>Pentapetalae</taxon>
        <taxon>rosids</taxon>
        <taxon>fabids</taxon>
        <taxon>Malpighiales</taxon>
        <taxon>Salicaceae</taxon>
        <taxon>Saliceae</taxon>
        <taxon>Populus</taxon>
    </lineage>
</organism>
<evidence type="ECO:0000313" key="1">
    <source>
        <dbReference type="EMBL" id="PNT10527.1"/>
    </source>
</evidence>
<dbReference type="AlphaFoldDB" id="A0A2K1YBX5"/>
<dbReference type="PANTHER" id="PTHR38926:SF13">
    <property type="entry name" value="F-BOX DOMAIN CONTAINING PROTEIN, EXPRESSED"/>
    <property type="match status" value="1"/>
</dbReference>
<reference evidence="1 2" key="1">
    <citation type="journal article" date="2006" name="Science">
        <title>The genome of black cottonwood, Populus trichocarpa (Torr. &amp; Gray).</title>
        <authorList>
            <person name="Tuskan G.A."/>
            <person name="Difazio S."/>
            <person name="Jansson S."/>
            <person name="Bohlmann J."/>
            <person name="Grigoriev I."/>
            <person name="Hellsten U."/>
            <person name="Putnam N."/>
            <person name="Ralph S."/>
            <person name="Rombauts S."/>
            <person name="Salamov A."/>
            <person name="Schein J."/>
            <person name="Sterck L."/>
            <person name="Aerts A."/>
            <person name="Bhalerao R.R."/>
            <person name="Bhalerao R.P."/>
            <person name="Blaudez D."/>
            <person name="Boerjan W."/>
            <person name="Brun A."/>
            <person name="Brunner A."/>
            <person name="Busov V."/>
            <person name="Campbell M."/>
            <person name="Carlson J."/>
            <person name="Chalot M."/>
            <person name="Chapman J."/>
            <person name="Chen G.L."/>
            <person name="Cooper D."/>
            <person name="Coutinho P.M."/>
            <person name="Couturier J."/>
            <person name="Covert S."/>
            <person name="Cronk Q."/>
            <person name="Cunningham R."/>
            <person name="Davis J."/>
            <person name="Degroeve S."/>
            <person name="Dejardin A."/>
            <person name="Depamphilis C."/>
            <person name="Detter J."/>
            <person name="Dirks B."/>
            <person name="Dubchak I."/>
            <person name="Duplessis S."/>
            <person name="Ehlting J."/>
            <person name="Ellis B."/>
            <person name="Gendler K."/>
            <person name="Goodstein D."/>
            <person name="Gribskov M."/>
            <person name="Grimwood J."/>
            <person name="Groover A."/>
            <person name="Gunter L."/>
            <person name="Hamberger B."/>
            <person name="Heinze B."/>
            <person name="Helariutta Y."/>
            <person name="Henrissat B."/>
            <person name="Holligan D."/>
            <person name="Holt R."/>
            <person name="Huang W."/>
            <person name="Islam-Faridi N."/>
            <person name="Jones S."/>
            <person name="Jones-Rhoades M."/>
            <person name="Jorgensen R."/>
            <person name="Joshi C."/>
            <person name="Kangasjarvi J."/>
            <person name="Karlsson J."/>
            <person name="Kelleher C."/>
            <person name="Kirkpatrick R."/>
            <person name="Kirst M."/>
            <person name="Kohler A."/>
            <person name="Kalluri U."/>
            <person name="Larimer F."/>
            <person name="Leebens-Mack J."/>
            <person name="Leple J.C."/>
            <person name="Locascio P."/>
            <person name="Lou Y."/>
            <person name="Lucas S."/>
            <person name="Martin F."/>
            <person name="Montanini B."/>
            <person name="Napoli C."/>
            <person name="Nelson D.R."/>
            <person name="Nelson C."/>
            <person name="Nieminen K."/>
            <person name="Nilsson O."/>
            <person name="Pereda V."/>
            <person name="Peter G."/>
            <person name="Philippe R."/>
            <person name="Pilate G."/>
            <person name="Poliakov A."/>
            <person name="Razumovskaya J."/>
            <person name="Richardson P."/>
            <person name="Rinaldi C."/>
            <person name="Ritland K."/>
            <person name="Rouze P."/>
            <person name="Ryaboy D."/>
            <person name="Schmutz J."/>
            <person name="Schrader J."/>
            <person name="Segerman B."/>
            <person name="Shin H."/>
            <person name="Siddiqui A."/>
            <person name="Sterky F."/>
            <person name="Terry A."/>
            <person name="Tsai C.J."/>
            <person name="Uberbacher E."/>
            <person name="Unneberg P."/>
            <person name="Vahala J."/>
            <person name="Wall K."/>
            <person name="Wessler S."/>
            <person name="Yang G."/>
            <person name="Yin T."/>
            <person name="Douglas C."/>
            <person name="Marra M."/>
            <person name="Sandberg G."/>
            <person name="Van de Peer Y."/>
            <person name="Rokhsar D."/>
        </authorList>
    </citation>
    <scope>NUCLEOTIDE SEQUENCE [LARGE SCALE GENOMIC DNA]</scope>
    <source>
        <strain evidence="2">cv. Nisqually</strain>
    </source>
</reference>
<dbReference type="SUPFAM" id="SSF52047">
    <property type="entry name" value="RNI-like"/>
    <property type="match status" value="1"/>
</dbReference>
<keyword evidence="2" id="KW-1185">Reference proteome</keyword>
<proteinExistence type="predicted"/>
<accession>A0A2K1YBX5</accession>
<dbReference type="GO" id="GO:1905761">
    <property type="term" value="F:SCF ubiquitin ligase complex binding"/>
    <property type="evidence" value="ECO:0000318"/>
    <property type="project" value="GO_Central"/>
</dbReference>
<evidence type="ECO:0000313" key="2">
    <source>
        <dbReference type="Proteomes" id="UP000006729"/>
    </source>
</evidence>
<dbReference type="Gene3D" id="3.80.10.10">
    <property type="entry name" value="Ribonuclease Inhibitor"/>
    <property type="match status" value="1"/>
</dbReference>
<name>A0A2K1YBX5_POPTR</name>
<evidence type="ECO:0008006" key="3">
    <source>
        <dbReference type="Google" id="ProtNLM"/>
    </source>
</evidence>
<dbReference type="Proteomes" id="UP000006729">
    <property type="component" value="Chromosome 12"/>
</dbReference>